<evidence type="ECO:0000313" key="3">
    <source>
        <dbReference type="EMBL" id="CAF1418069.1"/>
    </source>
</evidence>
<dbReference type="Proteomes" id="UP000663834">
    <property type="component" value="Unassembled WGS sequence"/>
</dbReference>
<feature type="transmembrane region" description="Helical" evidence="1">
    <location>
        <begin position="138"/>
        <end position="163"/>
    </location>
</feature>
<evidence type="ECO:0000313" key="6">
    <source>
        <dbReference type="EMBL" id="CAF4762481.1"/>
    </source>
</evidence>
<name>A0A816KXR4_9BILA</name>
<dbReference type="AlphaFoldDB" id="A0A816KXR4"/>
<keyword evidence="1" id="KW-0472">Membrane</keyword>
<keyword evidence="2" id="KW-0732">Signal</keyword>
<dbReference type="EMBL" id="CAJNOV010013965">
    <property type="protein sequence ID" value="CAF1536792.1"/>
    <property type="molecule type" value="Genomic_DNA"/>
</dbReference>
<evidence type="ECO:0000256" key="1">
    <source>
        <dbReference type="SAM" id="Phobius"/>
    </source>
</evidence>
<dbReference type="OrthoDB" id="10035494at2759"/>
<dbReference type="Proteomes" id="UP000663824">
    <property type="component" value="Unassembled WGS sequence"/>
</dbReference>
<dbReference type="EMBL" id="CAJNOW010004457">
    <property type="protein sequence ID" value="CAF1418069.1"/>
    <property type="molecule type" value="Genomic_DNA"/>
</dbReference>
<feature type="chain" id="PRO_5036412943" evidence="2">
    <location>
        <begin position="17"/>
        <end position="215"/>
    </location>
</feature>
<gene>
    <name evidence="7" type="ORF">BYL167_LOCUS57006</name>
    <name evidence="4" type="ORF">CJN711_LOCUS29429</name>
    <name evidence="8" type="ORF">GIL414_LOCUS63669</name>
    <name evidence="3" type="ORF">KQP761_LOCUS10465</name>
    <name evidence="5" type="ORF">MBJ925_LOCUS4579</name>
    <name evidence="6" type="ORF">SMN809_LOCUS45593</name>
</gene>
<evidence type="ECO:0000313" key="7">
    <source>
        <dbReference type="EMBL" id="CAF5041674.1"/>
    </source>
</evidence>
<protein>
    <submittedName>
        <fullName evidence="5">Uncharacterized protein</fullName>
    </submittedName>
</protein>
<evidence type="ECO:0000313" key="9">
    <source>
        <dbReference type="Proteomes" id="UP000663824"/>
    </source>
</evidence>
<evidence type="ECO:0000313" key="8">
    <source>
        <dbReference type="EMBL" id="CAF5123567.1"/>
    </source>
</evidence>
<evidence type="ECO:0000256" key="2">
    <source>
        <dbReference type="SAM" id="SignalP"/>
    </source>
</evidence>
<dbReference type="EMBL" id="CAJOBH010224082">
    <property type="protein sequence ID" value="CAF5041674.1"/>
    <property type="molecule type" value="Genomic_DNA"/>
</dbReference>
<dbReference type="EMBL" id="CAJOBJ010266355">
    <property type="protein sequence ID" value="CAF5123567.1"/>
    <property type="molecule type" value="Genomic_DNA"/>
</dbReference>
<keyword evidence="1" id="KW-1133">Transmembrane helix</keyword>
<dbReference type="Proteomes" id="UP000681967">
    <property type="component" value="Unassembled WGS sequence"/>
</dbReference>
<proteinExistence type="predicted"/>
<keyword evidence="1" id="KW-0812">Transmembrane</keyword>
<dbReference type="Proteomes" id="UP000676336">
    <property type="component" value="Unassembled WGS sequence"/>
</dbReference>
<sequence>MLLFYFFLLFLSKSHGKFLSALETSSFFFIRNIRLSTNDQQYLIQCPYGLNHLHVQLFNYSNENCFNLYSVSNNNPCMNHSSPCQFHAKSILLRCNRYLYSKNVDITYQCSNKEMIFSNIKRNSFSNTSNTSNSEENIVLFLIGLCAIIIFWVIIFAICYIYYCNDHEECDLLSQQTYLRDDIIDFNFSSMKIPSMTIDNLCLRVNPFENNHITT</sequence>
<dbReference type="EMBL" id="CAJOBI010139833">
    <property type="protein sequence ID" value="CAF4762481.1"/>
    <property type="molecule type" value="Genomic_DNA"/>
</dbReference>
<dbReference type="Proteomes" id="UP000663855">
    <property type="component" value="Unassembled WGS sequence"/>
</dbReference>
<evidence type="ECO:0000313" key="4">
    <source>
        <dbReference type="EMBL" id="CAF1536792.1"/>
    </source>
</evidence>
<dbReference type="EMBL" id="CAJNRE010000874">
    <property type="protein sequence ID" value="CAF1933109.1"/>
    <property type="molecule type" value="Genomic_DNA"/>
</dbReference>
<organism evidence="5 9">
    <name type="scientific">Rotaria magnacalcarata</name>
    <dbReference type="NCBI Taxonomy" id="392030"/>
    <lineage>
        <taxon>Eukaryota</taxon>
        <taxon>Metazoa</taxon>
        <taxon>Spiralia</taxon>
        <taxon>Gnathifera</taxon>
        <taxon>Rotifera</taxon>
        <taxon>Eurotatoria</taxon>
        <taxon>Bdelloidea</taxon>
        <taxon>Philodinida</taxon>
        <taxon>Philodinidae</taxon>
        <taxon>Rotaria</taxon>
    </lineage>
</organism>
<reference evidence="5" key="1">
    <citation type="submission" date="2021-02" db="EMBL/GenBank/DDBJ databases">
        <authorList>
            <person name="Nowell W R."/>
        </authorList>
    </citation>
    <scope>NUCLEOTIDE SEQUENCE</scope>
</reference>
<evidence type="ECO:0000313" key="5">
    <source>
        <dbReference type="EMBL" id="CAF1933109.1"/>
    </source>
</evidence>
<comment type="caution">
    <text evidence="5">The sequence shown here is derived from an EMBL/GenBank/DDBJ whole genome shotgun (WGS) entry which is preliminary data.</text>
</comment>
<accession>A0A816KXR4</accession>
<dbReference type="Proteomes" id="UP000681720">
    <property type="component" value="Unassembled WGS sequence"/>
</dbReference>
<feature type="signal peptide" evidence="2">
    <location>
        <begin position="1"/>
        <end position="16"/>
    </location>
</feature>